<comment type="caution">
    <text evidence="3">The sequence shown here is derived from an EMBL/GenBank/DDBJ whole genome shotgun (WGS) entry which is preliminary data.</text>
</comment>
<sequence>MNPLTRHISEFSDPKTGFNPFVNLKEGYVNETRPPLFSNDRSNDIQAGQGDTFSKPGLTLWNLLMESKSNLSKDDQEIILNKEVLSMFNPIDNKETSSNTFHSGKSTEKLQASLHTSTTVLDSKRRGKLTKSPKHKNKSGNKQRQSINDESNKYHPTDILLYFSIILLSVSASAALTYGIKYCIKKIRIPLE</sequence>
<keyword evidence="2" id="KW-1133">Transmembrane helix</keyword>
<evidence type="ECO:0000256" key="2">
    <source>
        <dbReference type="SAM" id="Phobius"/>
    </source>
</evidence>
<feature type="region of interest" description="Disordered" evidence="1">
    <location>
        <begin position="96"/>
        <end position="150"/>
    </location>
</feature>
<dbReference type="OrthoDB" id="6437845at2759"/>
<keyword evidence="2" id="KW-0472">Membrane</keyword>
<evidence type="ECO:0000313" key="4">
    <source>
        <dbReference type="Proteomes" id="UP000887013"/>
    </source>
</evidence>
<feature type="compositionally biased region" description="Polar residues" evidence="1">
    <location>
        <begin position="96"/>
        <end position="121"/>
    </location>
</feature>
<gene>
    <name evidence="3" type="ORF">NPIL_660491</name>
</gene>
<name>A0A8X6PCF4_NEPPI</name>
<dbReference type="EMBL" id="BMAW01068237">
    <property type="protein sequence ID" value="GFT63451.1"/>
    <property type="molecule type" value="Genomic_DNA"/>
</dbReference>
<dbReference type="AlphaFoldDB" id="A0A8X6PCF4"/>
<accession>A0A8X6PCF4</accession>
<evidence type="ECO:0000313" key="3">
    <source>
        <dbReference type="EMBL" id="GFT63451.1"/>
    </source>
</evidence>
<keyword evidence="4" id="KW-1185">Reference proteome</keyword>
<feature type="transmembrane region" description="Helical" evidence="2">
    <location>
        <begin position="159"/>
        <end position="180"/>
    </location>
</feature>
<proteinExistence type="predicted"/>
<reference evidence="3" key="1">
    <citation type="submission" date="2020-08" db="EMBL/GenBank/DDBJ databases">
        <title>Multicomponent nature underlies the extraordinary mechanical properties of spider dragline silk.</title>
        <authorList>
            <person name="Kono N."/>
            <person name="Nakamura H."/>
            <person name="Mori M."/>
            <person name="Yoshida Y."/>
            <person name="Ohtoshi R."/>
            <person name="Malay A.D."/>
            <person name="Moran D.A.P."/>
            <person name="Tomita M."/>
            <person name="Numata K."/>
            <person name="Arakawa K."/>
        </authorList>
    </citation>
    <scope>NUCLEOTIDE SEQUENCE</scope>
</reference>
<dbReference type="Proteomes" id="UP000887013">
    <property type="component" value="Unassembled WGS sequence"/>
</dbReference>
<keyword evidence="2" id="KW-0812">Transmembrane</keyword>
<protein>
    <submittedName>
        <fullName evidence="3">Uncharacterized protein</fullName>
    </submittedName>
</protein>
<evidence type="ECO:0000256" key="1">
    <source>
        <dbReference type="SAM" id="MobiDB-lite"/>
    </source>
</evidence>
<feature type="compositionally biased region" description="Basic residues" evidence="1">
    <location>
        <begin position="125"/>
        <end position="141"/>
    </location>
</feature>
<organism evidence="3 4">
    <name type="scientific">Nephila pilipes</name>
    <name type="common">Giant wood spider</name>
    <name type="synonym">Nephila maculata</name>
    <dbReference type="NCBI Taxonomy" id="299642"/>
    <lineage>
        <taxon>Eukaryota</taxon>
        <taxon>Metazoa</taxon>
        <taxon>Ecdysozoa</taxon>
        <taxon>Arthropoda</taxon>
        <taxon>Chelicerata</taxon>
        <taxon>Arachnida</taxon>
        <taxon>Araneae</taxon>
        <taxon>Araneomorphae</taxon>
        <taxon>Entelegynae</taxon>
        <taxon>Araneoidea</taxon>
        <taxon>Nephilidae</taxon>
        <taxon>Nephila</taxon>
    </lineage>
</organism>